<evidence type="ECO:0000313" key="5">
    <source>
        <dbReference type="Proteomes" id="UP001275084"/>
    </source>
</evidence>
<dbReference type="SUPFAM" id="SSF51197">
    <property type="entry name" value="Clavaminate synthase-like"/>
    <property type="match status" value="1"/>
</dbReference>
<dbReference type="PANTHER" id="PTHR10696">
    <property type="entry name" value="GAMMA-BUTYROBETAINE HYDROXYLASE-RELATED"/>
    <property type="match status" value="1"/>
</dbReference>
<dbReference type="EMBL" id="JAUIQD010000006">
    <property type="protein sequence ID" value="KAK3347092.1"/>
    <property type="molecule type" value="Genomic_DNA"/>
</dbReference>
<keyword evidence="5" id="KW-1185">Reference proteome</keyword>
<protein>
    <recommendedName>
        <fullName evidence="3">TauD/TfdA-like domain-containing protein</fullName>
    </recommendedName>
</protein>
<dbReference type="InterPro" id="IPR003819">
    <property type="entry name" value="TauD/TfdA-like"/>
</dbReference>
<keyword evidence="2" id="KW-0045">Antibiotic biosynthesis</keyword>
<dbReference type="Proteomes" id="UP001275084">
    <property type="component" value="Unassembled WGS sequence"/>
</dbReference>
<dbReference type="AlphaFoldDB" id="A0AAJ0HCI7"/>
<proteinExistence type="predicted"/>
<sequence length="374" mass="41706">MDASPLFSSWPEEIKGSLVWTGADFESNSDIFTEYLSGDDIAAIHAAAKHFIGLGIARGLASPATFPLPDGLAKRLQAITDCIYNSRGFHRVRGLDPTSFTEEERVVIYAGITSYVADQRARSIDHIRDRSRAEPGERLTPLELATPMGFHTDVDTGDMLSLFTQSTPLEGGDQQLASVASIYNDLKKRNPDVLQMLTEDWYWERAHRTGPYKETVTHYSRPLIAFAGDKLQINLAGAYLGANPTVPLTPEAPKLSAEKRAALQEVQDAALRSSLRVSPQPGDILFVNNYAVLHARSGFVDSSSDIWRQRYVMRLWLHDSQKGWESAPALQRKLDTIFDLDPYHQGLYTGEEWKSLPRGMRIKEMGVTSSPDHD</sequence>
<name>A0AAJ0HCI7_9PEZI</name>
<dbReference type="GO" id="GO:0016491">
    <property type="term" value="F:oxidoreductase activity"/>
    <property type="evidence" value="ECO:0007669"/>
    <property type="project" value="UniProtKB-KW"/>
</dbReference>
<dbReference type="InterPro" id="IPR050411">
    <property type="entry name" value="AlphaKG_dependent_hydroxylases"/>
</dbReference>
<organism evidence="4 5">
    <name type="scientific">Lasiosphaeria hispida</name>
    <dbReference type="NCBI Taxonomy" id="260671"/>
    <lineage>
        <taxon>Eukaryota</taxon>
        <taxon>Fungi</taxon>
        <taxon>Dikarya</taxon>
        <taxon>Ascomycota</taxon>
        <taxon>Pezizomycotina</taxon>
        <taxon>Sordariomycetes</taxon>
        <taxon>Sordariomycetidae</taxon>
        <taxon>Sordariales</taxon>
        <taxon>Lasiosphaeriaceae</taxon>
        <taxon>Lasiosphaeria</taxon>
    </lineage>
</organism>
<evidence type="ECO:0000256" key="2">
    <source>
        <dbReference type="ARBA" id="ARBA00023194"/>
    </source>
</evidence>
<keyword evidence="1" id="KW-0560">Oxidoreductase</keyword>
<reference evidence="4" key="1">
    <citation type="journal article" date="2023" name="Mol. Phylogenet. Evol.">
        <title>Genome-scale phylogeny and comparative genomics of the fungal order Sordariales.</title>
        <authorList>
            <person name="Hensen N."/>
            <person name="Bonometti L."/>
            <person name="Westerberg I."/>
            <person name="Brannstrom I.O."/>
            <person name="Guillou S."/>
            <person name="Cros-Aarteil S."/>
            <person name="Calhoun S."/>
            <person name="Haridas S."/>
            <person name="Kuo A."/>
            <person name="Mondo S."/>
            <person name="Pangilinan J."/>
            <person name="Riley R."/>
            <person name="LaButti K."/>
            <person name="Andreopoulos B."/>
            <person name="Lipzen A."/>
            <person name="Chen C."/>
            <person name="Yan M."/>
            <person name="Daum C."/>
            <person name="Ng V."/>
            <person name="Clum A."/>
            <person name="Steindorff A."/>
            <person name="Ohm R.A."/>
            <person name="Martin F."/>
            <person name="Silar P."/>
            <person name="Natvig D.O."/>
            <person name="Lalanne C."/>
            <person name="Gautier V."/>
            <person name="Ament-Velasquez S.L."/>
            <person name="Kruys A."/>
            <person name="Hutchinson M.I."/>
            <person name="Powell A.J."/>
            <person name="Barry K."/>
            <person name="Miller A.N."/>
            <person name="Grigoriev I.V."/>
            <person name="Debuchy R."/>
            <person name="Gladieux P."/>
            <person name="Hiltunen Thoren M."/>
            <person name="Johannesson H."/>
        </authorList>
    </citation>
    <scope>NUCLEOTIDE SEQUENCE</scope>
    <source>
        <strain evidence="4">CBS 955.72</strain>
    </source>
</reference>
<gene>
    <name evidence="4" type="ORF">B0T25DRAFT_485296</name>
</gene>
<dbReference type="GO" id="GO:0017000">
    <property type="term" value="P:antibiotic biosynthetic process"/>
    <property type="evidence" value="ECO:0007669"/>
    <property type="project" value="UniProtKB-KW"/>
</dbReference>
<reference evidence="4" key="2">
    <citation type="submission" date="2023-06" db="EMBL/GenBank/DDBJ databases">
        <authorList>
            <consortium name="Lawrence Berkeley National Laboratory"/>
            <person name="Haridas S."/>
            <person name="Hensen N."/>
            <person name="Bonometti L."/>
            <person name="Westerberg I."/>
            <person name="Brannstrom I.O."/>
            <person name="Guillou S."/>
            <person name="Cros-Aarteil S."/>
            <person name="Calhoun S."/>
            <person name="Kuo A."/>
            <person name="Mondo S."/>
            <person name="Pangilinan J."/>
            <person name="Riley R."/>
            <person name="Labutti K."/>
            <person name="Andreopoulos B."/>
            <person name="Lipzen A."/>
            <person name="Chen C."/>
            <person name="Yanf M."/>
            <person name="Daum C."/>
            <person name="Ng V."/>
            <person name="Clum A."/>
            <person name="Steindorff A."/>
            <person name="Ohm R."/>
            <person name="Martin F."/>
            <person name="Silar P."/>
            <person name="Natvig D."/>
            <person name="Lalanne C."/>
            <person name="Gautier V."/>
            <person name="Ament-Velasquez S.L."/>
            <person name="Kruys A."/>
            <person name="Hutchinson M.I."/>
            <person name="Powell A.J."/>
            <person name="Barry K."/>
            <person name="Miller A.N."/>
            <person name="Grigoriev I.V."/>
            <person name="Debuchy R."/>
            <person name="Gladieux P."/>
            <person name="Thoren M.H."/>
            <person name="Johannesson H."/>
        </authorList>
    </citation>
    <scope>NUCLEOTIDE SEQUENCE</scope>
    <source>
        <strain evidence="4">CBS 955.72</strain>
    </source>
</reference>
<comment type="caution">
    <text evidence="4">The sequence shown here is derived from an EMBL/GenBank/DDBJ whole genome shotgun (WGS) entry which is preliminary data.</text>
</comment>
<feature type="domain" description="TauD/TfdA-like" evidence="3">
    <location>
        <begin position="65"/>
        <end position="316"/>
    </location>
</feature>
<dbReference type="Pfam" id="PF02668">
    <property type="entry name" value="TauD"/>
    <property type="match status" value="1"/>
</dbReference>
<accession>A0AAJ0HCI7</accession>
<evidence type="ECO:0000313" key="4">
    <source>
        <dbReference type="EMBL" id="KAK3347092.1"/>
    </source>
</evidence>
<dbReference type="PANTHER" id="PTHR10696:SF56">
    <property type="entry name" value="TAUD_TFDA-LIKE DOMAIN-CONTAINING PROTEIN"/>
    <property type="match status" value="1"/>
</dbReference>
<dbReference type="Gene3D" id="3.60.130.10">
    <property type="entry name" value="Clavaminate synthase-like"/>
    <property type="match status" value="1"/>
</dbReference>
<evidence type="ECO:0000259" key="3">
    <source>
        <dbReference type="Pfam" id="PF02668"/>
    </source>
</evidence>
<dbReference type="InterPro" id="IPR042098">
    <property type="entry name" value="TauD-like_sf"/>
</dbReference>
<evidence type="ECO:0000256" key="1">
    <source>
        <dbReference type="ARBA" id="ARBA00023002"/>
    </source>
</evidence>